<dbReference type="EMBL" id="MIGX01000115">
    <property type="protein sequence ID" value="PPT83354.1"/>
    <property type="molecule type" value="Genomic_DNA"/>
</dbReference>
<feature type="region of interest" description="Disordered" evidence="1">
    <location>
        <begin position="1"/>
        <end position="59"/>
    </location>
</feature>
<dbReference type="Proteomes" id="UP000239898">
    <property type="component" value="Unassembled WGS sequence"/>
</dbReference>
<comment type="caution">
    <text evidence="2">The sequence shown here is derived from an EMBL/GenBank/DDBJ whole genome shotgun (WGS) entry which is preliminary data.</text>
</comment>
<name>A0A2S6ZBK6_9XANT</name>
<proteinExistence type="predicted"/>
<gene>
    <name evidence="2" type="ORF">XthCFBP4691_16800</name>
</gene>
<keyword evidence="3" id="KW-1185">Reference proteome</keyword>
<sequence length="59" mass="6043">MGSGAGGGARRGSAGAGHGKISAALRSDNERECRRTSSWKAAPCMGTTRRNKAATVLRP</sequence>
<organism evidence="2 3">
    <name type="scientific">Xanthomonas theicola</name>
    <dbReference type="NCBI Taxonomy" id="56464"/>
    <lineage>
        <taxon>Bacteria</taxon>
        <taxon>Pseudomonadati</taxon>
        <taxon>Pseudomonadota</taxon>
        <taxon>Gammaproteobacteria</taxon>
        <taxon>Lysobacterales</taxon>
        <taxon>Lysobacteraceae</taxon>
        <taxon>Xanthomonas</taxon>
    </lineage>
</organism>
<protein>
    <submittedName>
        <fullName evidence="2">Uncharacterized protein</fullName>
    </submittedName>
</protein>
<accession>A0A2S6ZBK6</accession>
<evidence type="ECO:0000256" key="1">
    <source>
        <dbReference type="SAM" id="MobiDB-lite"/>
    </source>
</evidence>
<reference evidence="2 3" key="1">
    <citation type="submission" date="2016-08" db="EMBL/GenBank/DDBJ databases">
        <title>Evolution of the type three secretion system and type three effector repertoires in Xanthomonas.</title>
        <authorList>
            <person name="Merda D."/>
            <person name="Briand M."/>
            <person name="Bosis E."/>
            <person name="Rousseau C."/>
            <person name="Portier P."/>
            <person name="Jacques M.-A."/>
            <person name="Fischer-Le Saux M."/>
        </authorList>
    </citation>
    <scope>NUCLEOTIDE SEQUENCE [LARGE SCALE GENOMIC DNA]</scope>
    <source>
        <strain evidence="2 3">CFBP 4691</strain>
    </source>
</reference>
<dbReference type="AlphaFoldDB" id="A0A2S6ZBK6"/>
<feature type="compositionally biased region" description="Gly residues" evidence="1">
    <location>
        <begin position="1"/>
        <end position="18"/>
    </location>
</feature>
<evidence type="ECO:0000313" key="2">
    <source>
        <dbReference type="EMBL" id="PPT83354.1"/>
    </source>
</evidence>
<evidence type="ECO:0000313" key="3">
    <source>
        <dbReference type="Proteomes" id="UP000239898"/>
    </source>
</evidence>